<comment type="subcellular location">
    <subcellularLocation>
        <location evidence="2">Host cytoplasm</location>
    </subcellularLocation>
    <subcellularLocation>
        <location evidence="3">Secreted</location>
    </subcellularLocation>
</comment>
<evidence type="ECO:0000256" key="10">
    <source>
        <dbReference type="ARBA" id="ARBA00022786"/>
    </source>
</evidence>
<dbReference type="PANTHER" id="PTHR47114">
    <property type="match status" value="1"/>
</dbReference>
<dbReference type="GeneID" id="90769209"/>
<name>A0AAP9LC57_9GAMM</name>
<protein>
    <recommendedName>
        <fullName evidence="5">RING-type E3 ubiquitin transferase</fullName>
        <ecNumber evidence="5">2.3.2.27</ecNumber>
    </recommendedName>
</protein>
<evidence type="ECO:0000256" key="5">
    <source>
        <dbReference type="ARBA" id="ARBA00012483"/>
    </source>
</evidence>
<dbReference type="GO" id="GO:0061630">
    <property type="term" value="F:ubiquitin protein ligase activity"/>
    <property type="evidence" value="ECO:0007669"/>
    <property type="project" value="UniProtKB-EC"/>
</dbReference>
<comment type="PTM">
    <text evidence="14">Ubiquitinated in the presence of host E1 ubiquitin-activating enzyme, E2 ubiquitin-conjugating enzyme and ubiquitin.</text>
</comment>
<keyword evidence="7" id="KW-0433">Leucine-rich repeat</keyword>
<evidence type="ECO:0000256" key="9">
    <source>
        <dbReference type="ARBA" id="ARBA00022737"/>
    </source>
</evidence>
<feature type="active site" description="Glycyl thioester intermediate" evidence="14">
    <location>
        <position position="529"/>
    </location>
</feature>
<dbReference type="RefSeq" id="WP_039513826.1">
    <property type="nucleotide sequence ID" value="NZ_CP046377.1"/>
</dbReference>
<dbReference type="InterPro" id="IPR032675">
    <property type="entry name" value="LRR_dom_sf"/>
</dbReference>
<keyword evidence="8 14" id="KW-0808">Transferase</keyword>
<dbReference type="InterPro" id="IPR051071">
    <property type="entry name" value="LRR-bact_E3_ubiq_ligases"/>
</dbReference>
<evidence type="ECO:0000259" key="15">
    <source>
        <dbReference type="PROSITE" id="PS52053"/>
    </source>
</evidence>
<evidence type="ECO:0000256" key="2">
    <source>
        <dbReference type="ARBA" id="ARBA00004192"/>
    </source>
</evidence>
<keyword evidence="13 14" id="KW-1035">Host cytoplasm</keyword>
<reference evidence="17" key="1">
    <citation type="submission" date="2019-11" db="EMBL/GenBank/DDBJ databases">
        <authorList>
            <person name="Jee S."/>
        </authorList>
    </citation>
    <scope>NUCLEOTIDE SEQUENCE [LARGE SCALE GENOMIC DNA]</scope>
    <source>
        <strain evidence="17">PZ1</strain>
    </source>
</reference>
<dbReference type="SMART" id="SM00364">
    <property type="entry name" value="LRR_BAC"/>
    <property type="match status" value="14"/>
</dbReference>
<evidence type="ECO:0000256" key="13">
    <source>
        <dbReference type="ARBA" id="ARBA00023200"/>
    </source>
</evidence>
<keyword evidence="6 14" id="KW-0964">Secreted</keyword>
<sequence length="746" mass="84497">MPNFNIYPASSHTTTNGCQINNVRDQQHQSKDSPLWAEITKEWFPLSNQTHAEALLRDFYQPATDVSPRDRLFNFLQLQTLLSPEYQNNLVTERLGGKGETVCTIVPSGNDTPTSIALTLSEYDHNAAQGLIALHKWVCASPDGEAEKRHVAEKWIQACWKNNFTSLNLASLELTTLPDTLPQGITYLNVENNSLTTLPTLPQSITHLCVRDNLLTTLPALPQETTHLDVSDNPLTALPNILPEQIVVLDARNCGLETLPVSLPQKITRLNINNNRLKTLPNSLPQETTHLDVSANKLVTLPVSLPQKITHLNLSDNRLETLPASLPQKITRLNISNNRLKTLPDSLPQETTHLDVSANKLVTLPVSLPQKITYLNISDNRLVTLPDSLPQETTHLDVSANGLETLPVSLPQKITYLDASYNRLETLPVSLPQGIIYLDVSHNPFPPRPLPESVKDWQTVAISDKWAAFNDEQDAPAFSAFLDRLSETETAQKHPKFKEEVSDWLTRLVNDSSMREKTFDIAIDATTSCVDRVTLTYHEMKSAERTHHAESGKYDNDLPKLVDIGREKFRLDSLEGIAREKIQQWDKDGKVKVDEIEVGLGYQNSLRNKLKLTTITPEMKFFEISNITEDDLINAENSVKNAENNKFLSWFSQWRAWHKTVERIAPDEWEKANDEKHQHYEKAFSESVETKLKPLKMENDDDAIRDLGVEVLKKTEETVFEAMTKKILPHTLFTPYWKQKTAPEQR</sequence>
<dbReference type="Pfam" id="PF14496">
    <property type="entry name" value="NEL"/>
    <property type="match status" value="1"/>
</dbReference>
<dbReference type="Proteomes" id="UP000464054">
    <property type="component" value="Chromosome"/>
</dbReference>
<dbReference type="GO" id="GO:0005576">
    <property type="term" value="C:extracellular region"/>
    <property type="evidence" value="ECO:0007669"/>
    <property type="project" value="UniProtKB-SubCell"/>
</dbReference>
<dbReference type="Gene3D" id="1.20.58.90">
    <property type="match status" value="1"/>
</dbReference>
<dbReference type="GO" id="GO:0016567">
    <property type="term" value="P:protein ubiquitination"/>
    <property type="evidence" value="ECO:0007669"/>
    <property type="project" value="InterPro"/>
</dbReference>
<accession>A0AAP9LC57</accession>
<organism evidence="16 17">
    <name type="scientific">Pectobacterium parvum</name>
    <dbReference type="NCBI Taxonomy" id="2778550"/>
    <lineage>
        <taxon>Bacteria</taxon>
        <taxon>Pseudomonadati</taxon>
        <taxon>Pseudomonadota</taxon>
        <taxon>Gammaproteobacteria</taxon>
        <taxon>Enterobacterales</taxon>
        <taxon>Pectobacteriaceae</taxon>
        <taxon>Pectobacterium</taxon>
    </lineage>
</organism>
<evidence type="ECO:0000256" key="4">
    <source>
        <dbReference type="ARBA" id="ARBA00009868"/>
    </source>
</evidence>
<dbReference type="InterPro" id="IPR029487">
    <property type="entry name" value="NEL_dom"/>
</dbReference>
<dbReference type="PANTHER" id="PTHR47114:SF2">
    <property type="entry name" value="OLIGODENDROCYTE-MYELIN GLYCOPROTEIN"/>
    <property type="match status" value="1"/>
</dbReference>
<dbReference type="Gene3D" id="3.80.10.10">
    <property type="entry name" value="Ribonuclease Inhibitor"/>
    <property type="match status" value="1"/>
</dbReference>
<proteinExistence type="inferred from homology"/>
<feature type="domain" description="NEL" evidence="15">
    <location>
        <begin position="449"/>
        <end position="746"/>
    </location>
</feature>
<dbReference type="EMBL" id="CP046377">
    <property type="protein sequence ID" value="QHQ23805.1"/>
    <property type="molecule type" value="Genomic_DNA"/>
</dbReference>
<evidence type="ECO:0000256" key="1">
    <source>
        <dbReference type="ARBA" id="ARBA00000900"/>
    </source>
</evidence>
<comment type="similarity">
    <text evidence="4 14">Belongs to the LRR-containing bacterial E3 ligase family.</text>
</comment>
<dbReference type="Gene3D" id="3.30.2440.10">
    <property type="entry name" value="Secreted effector protein SifA"/>
    <property type="match status" value="1"/>
</dbReference>
<keyword evidence="9" id="KW-0677">Repeat</keyword>
<dbReference type="AlphaFoldDB" id="A0AAP9LC57"/>
<keyword evidence="12" id="KW-0843">Virulence</keyword>
<dbReference type="Gene3D" id="1.20.1270.130">
    <property type="entry name" value="Shigella T3SS effector IpaH domain"/>
    <property type="match status" value="1"/>
</dbReference>
<dbReference type="EC" id="2.3.2.27" evidence="5"/>
<keyword evidence="11 14" id="KW-0832">Ubl conjugation</keyword>
<evidence type="ECO:0000256" key="7">
    <source>
        <dbReference type="ARBA" id="ARBA00022614"/>
    </source>
</evidence>
<comment type="catalytic activity">
    <reaction evidence="1">
        <text>S-ubiquitinyl-[E2 ubiquitin-conjugating enzyme]-L-cysteine + [acceptor protein]-L-lysine = [E2 ubiquitin-conjugating enzyme]-L-cysteine + N(6)-ubiquitinyl-[acceptor protein]-L-lysine.</text>
        <dbReference type="EC" id="2.3.2.27"/>
    </reaction>
</comment>
<dbReference type="Pfam" id="PF00560">
    <property type="entry name" value="LRR_1"/>
    <property type="match status" value="2"/>
</dbReference>
<evidence type="ECO:0000256" key="6">
    <source>
        <dbReference type="ARBA" id="ARBA00022525"/>
    </source>
</evidence>
<keyword evidence="10 14" id="KW-0833">Ubl conjugation pathway</keyword>
<evidence type="ECO:0000256" key="14">
    <source>
        <dbReference type="PROSITE-ProRule" id="PRU01398"/>
    </source>
</evidence>
<evidence type="ECO:0000313" key="17">
    <source>
        <dbReference type="Proteomes" id="UP000464054"/>
    </source>
</evidence>
<dbReference type="InterPro" id="IPR001611">
    <property type="entry name" value="Leu-rich_rpt"/>
</dbReference>
<dbReference type="Gene3D" id="1.20.58.360">
    <property type="entry name" value="Shigella T3SS effector IpaH defines"/>
    <property type="match status" value="1"/>
</dbReference>
<evidence type="ECO:0000256" key="3">
    <source>
        <dbReference type="ARBA" id="ARBA00004613"/>
    </source>
</evidence>
<evidence type="ECO:0000256" key="12">
    <source>
        <dbReference type="ARBA" id="ARBA00023026"/>
    </source>
</evidence>
<dbReference type="PROSITE" id="PS51450">
    <property type="entry name" value="LRR"/>
    <property type="match status" value="1"/>
</dbReference>
<gene>
    <name evidence="16" type="ORF">GMX10_06760</name>
</gene>
<evidence type="ECO:0000256" key="8">
    <source>
        <dbReference type="ARBA" id="ARBA00022679"/>
    </source>
</evidence>
<evidence type="ECO:0000313" key="16">
    <source>
        <dbReference type="EMBL" id="QHQ23805.1"/>
    </source>
</evidence>
<dbReference type="PROSITE" id="PS52053">
    <property type="entry name" value="NEL"/>
    <property type="match status" value="1"/>
</dbReference>
<dbReference type="GO" id="GO:0030430">
    <property type="term" value="C:host cell cytoplasm"/>
    <property type="evidence" value="ECO:0007669"/>
    <property type="project" value="UniProtKB-SubCell"/>
</dbReference>
<evidence type="ECO:0000256" key="11">
    <source>
        <dbReference type="ARBA" id="ARBA00022843"/>
    </source>
</evidence>
<dbReference type="SUPFAM" id="SSF52058">
    <property type="entry name" value="L domain-like"/>
    <property type="match status" value="1"/>
</dbReference>